<evidence type="ECO:0000313" key="8">
    <source>
        <dbReference type="EMBL" id="CAB4688953.1"/>
    </source>
</evidence>
<feature type="region of interest" description="Disordered" evidence="6">
    <location>
        <begin position="1"/>
        <end position="29"/>
    </location>
</feature>
<accession>A0A6J6NX76</accession>
<dbReference type="EMBL" id="CAEZXB010000054">
    <property type="protein sequence ID" value="CAB4688953.1"/>
    <property type="molecule type" value="Genomic_DNA"/>
</dbReference>
<feature type="domain" description="S5 DRBM" evidence="7">
    <location>
        <begin position="34"/>
        <end position="97"/>
    </location>
</feature>
<gene>
    <name evidence="8" type="ORF">UFOPK2342_01651</name>
    <name evidence="9" type="ORF">UFOPK2423_01661</name>
</gene>
<dbReference type="FunFam" id="3.30.230.10:FF:000002">
    <property type="entry name" value="30S ribosomal protein S5"/>
    <property type="match status" value="1"/>
</dbReference>
<evidence type="ECO:0000256" key="1">
    <source>
        <dbReference type="ARBA" id="ARBA00008945"/>
    </source>
</evidence>
<evidence type="ECO:0000259" key="7">
    <source>
        <dbReference type="PROSITE" id="PS50881"/>
    </source>
</evidence>
<name>A0A6J6NX76_9ZZZZ</name>
<dbReference type="GO" id="GO:0019843">
    <property type="term" value="F:rRNA binding"/>
    <property type="evidence" value="ECO:0007669"/>
    <property type="project" value="UniProtKB-KW"/>
</dbReference>
<sequence length="201" mass="21045">MTTRETDNGAKGRGERRDRRDRRDGGPQAEKSNYIERVVFINRVAKVVKGGRRFSFTALVVVGDGEGMVGVGYGKAKEVPQAIAKGVEEAKRSFFKVPRIQATIPHPVQGEAAAGVVLLKPASPGTGVIAGGPVRAVLECAGIHDVLSKSLGSNNAINIVHATVAALKMLEQPEAIAARRGLPLEDVAPAALLRARAGVGA</sequence>
<dbReference type="EMBL" id="CAEZXN010000067">
    <property type="protein sequence ID" value="CAB4709765.1"/>
    <property type="molecule type" value="Genomic_DNA"/>
</dbReference>
<dbReference type="Gene3D" id="3.30.160.20">
    <property type="match status" value="1"/>
</dbReference>
<dbReference type="InterPro" id="IPR005712">
    <property type="entry name" value="Ribosomal_uS5_bac-type"/>
</dbReference>
<dbReference type="PANTHER" id="PTHR48277:SF1">
    <property type="entry name" value="MITOCHONDRIAL RIBOSOMAL PROTEIN S5"/>
    <property type="match status" value="1"/>
</dbReference>
<protein>
    <submittedName>
        <fullName evidence="8">Unannotated protein</fullName>
    </submittedName>
</protein>
<dbReference type="PANTHER" id="PTHR48277">
    <property type="entry name" value="MITOCHONDRIAL RIBOSOMAL PROTEIN S5"/>
    <property type="match status" value="1"/>
</dbReference>
<dbReference type="InterPro" id="IPR005324">
    <property type="entry name" value="Ribosomal_uS5_C"/>
</dbReference>
<keyword evidence="5" id="KW-0687">Ribonucleoprotein</keyword>
<dbReference type="NCBIfam" id="TIGR01021">
    <property type="entry name" value="rpsE_bact"/>
    <property type="match status" value="1"/>
</dbReference>
<dbReference type="GO" id="GO:0015935">
    <property type="term" value="C:small ribosomal subunit"/>
    <property type="evidence" value="ECO:0007669"/>
    <property type="project" value="InterPro"/>
</dbReference>
<dbReference type="InterPro" id="IPR020568">
    <property type="entry name" value="Ribosomal_Su5_D2-typ_SF"/>
</dbReference>
<keyword evidence="4" id="KW-0689">Ribosomal protein</keyword>
<dbReference type="GO" id="GO:0006412">
    <property type="term" value="P:translation"/>
    <property type="evidence" value="ECO:0007669"/>
    <property type="project" value="InterPro"/>
</dbReference>
<dbReference type="InterPro" id="IPR013810">
    <property type="entry name" value="Ribosomal_uS5_N"/>
</dbReference>
<dbReference type="PROSITE" id="PS50881">
    <property type="entry name" value="S5_DSRBD"/>
    <property type="match status" value="1"/>
</dbReference>
<evidence type="ECO:0000256" key="3">
    <source>
        <dbReference type="ARBA" id="ARBA00022884"/>
    </source>
</evidence>
<dbReference type="GO" id="GO:0005737">
    <property type="term" value="C:cytoplasm"/>
    <property type="evidence" value="ECO:0007669"/>
    <property type="project" value="UniProtKB-ARBA"/>
</dbReference>
<dbReference type="InterPro" id="IPR018192">
    <property type="entry name" value="Ribosomal_uS5_N_CS"/>
</dbReference>
<dbReference type="Gene3D" id="3.30.230.10">
    <property type="match status" value="1"/>
</dbReference>
<dbReference type="HAMAP" id="MF_01307_B">
    <property type="entry name" value="Ribosomal_uS5_B"/>
    <property type="match status" value="1"/>
</dbReference>
<dbReference type="GO" id="GO:0003735">
    <property type="term" value="F:structural constituent of ribosome"/>
    <property type="evidence" value="ECO:0007669"/>
    <property type="project" value="InterPro"/>
</dbReference>
<comment type="similarity">
    <text evidence="1">Belongs to the universal ribosomal protein uS5 family.</text>
</comment>
<dbReference type="InterPro" id="IPR014721">
    <property type="entry name" value="Ribsml_uS5_D2-typ_fold_subgr"/>
</dbReference>
<proteinExistence type="inferred from homology"/>
<dbReference type="GO" id="GO:0042254">
    <property type="term" value="P:ribosome biogenesis"/>
    <property type="evidence" value="ECO:0007669"/>
    <property type="project" value="UniProtKB-ARBA"/>
</dbReference>
<keyword evidence="3" id="KW-0694">RNA-binding</keyword>
<organism evidence="8">
    <name type="scientific">freshwater metagenome</name>
    <dbReference type="NCBI Taxonomy" id="449393"/>
    <lineage>
        <taxon>unclassified sequences</taxon>
        <taxon>metagenomes</taxon>
        <taxon>ecological metagenomes</taxon>
    </lineage>
</organism>
<dbReference type="FunFam" id="3.30.160.20:FF:000001">
    <property type="entry name" value="30S ribosomal protein S5"/>
    <property type="match status" value="1"/>
</dbReference>
<evidence type="ECO:0000256" key="6">
    <source>
        <dbReference type="SAM" id="MobiDB-lite"/>
    </source>
</evidence>
<keyword evidence="2" id="KW-0699">rRNA-binding</keyword>
<reference evidence="8" key="1">
    <citation type="submission" date="2020-05" db="EMBL/GenBank/DDBJ databases">
        <authorList>
            <person name="Chiriac C."/>
            <person name="Salcher M."/>
            <person name="Ghai R."/>
            <person name="Kavagutti S V."/>
        </authorList>
    </citation>
    <scope>NUCLEOTIDE SEQUENCE</scope>
</reference>
<dbReference type="PROSITE" id="PS00585">
    <property type="entry name" value="RIBOSOMAL_S5"/>
    <property type="match status" value="1"/>
</dbReference>
<dbReference type="Pfam" id="PF00333">
    <property type="entry name" value="Ribosomal_S5"/>
    <property type="match status" value="1"/>
</dbReference>
<dbReference type="Pfam" id="PF03719">
    <property type="entry name" value="Ribosomal_S5_C"/>
    <property type="match status" value="1"/>
</dbReference>
<dbReference type="SUPFAM" id="SSF54768">
    <property type="entry name" value="dsRNA-binding domain-like"/>
    <property type="match status" value="1"/>
</dbReference>
<evidence type="ECO:0000256" key="4">
    <source>
        <dbReference type="ARBA" id="ARBA00022980"/>
    </source>
</evidence>
<feature type="compositionally biased region" description="Basic and acidic residues" evidence="6">
    <location>
        <begin position="1"/>
        <end position="25"/>
    </location>
</feature>
<evidence type="ECO:0000256" key="2">
    <source>
        <dbReference type="ARBA" id="ARBA00022730"/>
    </source>
</evidence>
<dbReference type="SUPFAM" id="SSF54211">
    <property type="entry name" value="Ribosomal protein S5 domain 2-like"/>
    <property type="match status" value="1"/>
</dbReference>
<evidence type="ECO:0000256" key="5">
    <source>
        <dbReference type="ARBA" id="ARBA00023274"/>
    </source>
</evidence>
<evidence type="ECO:0000313" key="9">
    <source>
        <dbReference type="EMBL" id="CAB4709765.1"/>
    </source>
</evidence>
<dbReference type="InterPro" id="IPR000851">
    <property type="entry name" value="Ribosomal_uS5"/>
</dbReference>
<dbReference type="AlphaFoldDB" id="A0A6J6NX76"/>